<organism evidence="1 2">
    <name type="scientific">Kitasatospora aburaviensis</name>
    <dbReference type="NCBI Taxonomy" id="67265"/>
    <lineage>
        <taxon>Bacteria</taxon>
        <taxon>Bacillati</taxon>
        <taxon>Actinomycetota</taxon>
        <taxon>Actinomycetes</taxon>
        <taxon>Kitasatosporales</taxon>
        <taxon>Streptomycetaceae</taxon>
        <taxon>Kitasatospora</taxon>
    </lineage>
</organism>
<accession>A0ABW1ERC2</accession>
<keyword evidence="2" id="KW-1185">Reference proteome</keyword>
<proteinExistence type="predicted"/>
<dbReference type="EMBL" id="JBHSOD010000005">
    <property type="protein sequence ID" value="MFC5884512.1"/>
    <property type="molecule type" value="Genomic_DNA"/>
</dbReference>
<evidence type="ECO:0000313" key="1">
    <source>
        <dbReference type="EMBL" id="MFC5884512.1"/>
    </source>
</evidence>
<comment type="caution">
    <text evidence="1">The sequence shown here is derived from an EMBL/GenBank/DDBJ whole genome shotgun (WGS) entry which is preliminary data.</text>
</comment>
<evidence type="ECO:0000313" key="2">
    <source>
        <dbReference type="Proteomes" id="UP001596067"/>
    </source>
</evidence>
<dbReference type="InterPro" id="IPR024411">
    <property type="entry name" value="Tail_terminator_phage"/>
</dbReference>
<sequence>MPDLLDGMARYLAGLGLATYDPAGVTGDLFVDTMPPQPDSAVAIGTYGLGIPDPAQDDDEHGLQIRVRGGPDPRVSRARSQDIYSALQGLAGVELPDGTWLISCTAIQTPTPLGTDATGRHEHVTNYRLNVVNPTAHRS</sequence>
<reference evidence="2" key="1">
    <citation type="journal article" date="2019" name="Int. J. Syst. Evol. Microbiol.">
        <title>The Global Catalogue of Microorganisms (GCM) 10K type strain sequencing project: providing services to taxonomists for standard genome sequencing and annotation.</title>
        <authorList>
            <consortium name="The Broad Institute Genomics Platform"/>
            <consortium name="The Broad Institute Genome Sequencing Center for Infectious Disease"/>
            <person name="Wu L."/>
            <person name="Ma J."/>
        </authorList>
    </citation>
    <scope>NUCLEOTIDE SEQUENCE [LARGE SCALE GENOMIC DNA]</scope>
    <source>
        <strain evidence="2">CGMCC 4.1469</strain>
    </source>
</reference>
<dbReference type="RefSeq" id="WP_313763613.1">
    <property type="nucleotide sequence ID" value="NZ_BAAAVH010000087.1"/>
</dbReference>
<dbReference type="Proteomes" id="UP001596067">
    <property type="component" value="Unassembled WGS sequence"/>
</dbReference>
<protein>
    <submittedName>
        <fullName evidence="1">Minor capsid protein</fullName>
    </submittedName>
</protein>
<gene>
    <name evidence="1" type="ORF">ACFP0N_05845</name>
</gene>
<name>A0ABW1ERC2_9ACTN</name>
<dbReference type="Pfam" id="PF12691">
    <property type="entry name" value="Phage_tail_terminator_6"/>
    <property type="match status" value="1"/>
</dbReference>